<dbReference type="PRINTS" id="PR00455">
    <property type="entry name" value="HTHTETR"/>
</dbReference>
<keyword evidence="1" id="KW-0805">Transcription regulation</keyword>
<dbReference type="OrthoDB" id="8478851at2"/>
<dbReference type="EMBL" id="CP025408">
    <property type="protein sequence ID" value="AUH32036.1"/>
    <property type="molecule type" value="Genomic_DNA"/>
</dbReference>
<dbReference type="Pfam" id="PF00440">
    <property type="entry name" value="TetR_N"/>
    <property type="match status" value="1"/>
</dbReference>
<dbReference type="GO" id="GO:0000976">
    <property type="term" value="F:transcription cis-regulatory region binding"/>
    <property type="evidence" value="ECO:0007669"/>
    <property type="project" value="TreeGrafter"/>
</dbReference>
<evidence type="ECO:0000259" key="5">
    <source>
        <dbReference type="PROSITE" id="PS50977"/>
    </source>
</evidence>
<dbReference type="KEGG" id="paro:CUV01_00235"/>
<reference evidence="6 7" key="1">
    <citation type="submission" date="2017-12" db="EMBL/GenBank/DDBJ databases">
        <authorList>
            <person name="Hurst M.R.H."/>
        </authorList>
    </citation>
    <scope>NUCLEOTIDE SEQUENCE [LARGE SCALE GENOMIC DNA]</scope>
    <source>
        <strain evidence="6 7">BM15</strain>
    </source>
</reference>
<accession>A0A2K9EMW5</accession>
<evidence type="ECO:0000256" key="1">
    <source>
        <dbReference type="ARBA" id="ARBA00023015"/>
    </source>
</evidence>
<evidence type="ECO:0000313" key="7">
    <source>
        <dbReference type="Proteomes" id="UP000233742"/>
    </source>
</evidence>
<dbReference type="InterPro" id="IPR001647">
    <property type="entry name" value="HTH_TetR"/>
</dbReference>
<keyword evidence="2 4" id="KW-0238">DNA-binding</keyword>
<dbReference type="PROSITE" id="PS50977">
    <property type="entry name" value="HTH_TETR_2"/>
    <property type="match status" value="1"/>
</dbReference>
<dbReference type="Pfam" id="PF21351">
    <property type="entry name" value="TetR_C_41"/>
    <property type="match status" value="1"/>
</dbReference>
<proteinExistence type="predicted"/>
<dbReference type="PANTHER" id="PTHR30055:SF234">
    <property type="entry name" value="HTH-TYPE TRANSCRIPTIONAL REGULATOR BETI"/>
    <property type="match status" value="1"/>
</dbReference>
<dbReference type="InterPro" id="IPR050109">
    <property type="entry name" value="HTH-type_TetR-like_transc_reg"/>
</dbReference>
<feature type="domain" description="HTH tetR-type" evidence="5">
    <location>
        <begin position="12"/>
        <end position="72"/>
    </location>
</feature>
<sequence length="206" mass="22124">MQEKFSNADRREGTRRALLGAARELFGAAGYAATATPDLVKRAAVTRGALYHHFANKEAIFEAVIEAEAAQIAAEVAVESSDGGTPLANLQAGAKVYFEVMRRPGRVRLMLLDGPAVLGPETMRQIDLRTGGLELRRGIAEALGPRAKDNDAVAMADLLSAMFERAVLAADGGADSKSYEQAITRLLELLIKYHPDEQTAGDRQDS</sequence>
<keyword evidence="7" id="KW-1185">Reference proteome</keyword>
<dbReference type="AlphaFoldDB" id="A0A2K9EMW5"/>
<protein>
    <submittedName>
        <fullName evidence="6">TetR family transcriptional regulator</fullName>
    </submittedName>
</protein>
<feature type="DNA-binding region" description="H-T-H motif" evidence="4">
    <location>
        <begin position="35"/>
        <end position="54"/>
    </location>
</feature>
<dbReference type="InterPro" id="IPR036271">
    <property type="entry name" value="Tet_transcr_reg_TetR-rel_C_sf"/>
</dbReference>
<dbReference type="RefSeq" id="WP_101458715.1">
    <property type="nucleotide sequence ID" value="NZ_CP025408.1"/>
</dbReference>
<dbReference type="InterPro" id="IPR049484">
    <property type="entry name" value="Rv0078-like_C"/>
</dbReference>
<evidence type="ECO:0000256" key="2">
    <source>
        <dbReference type="ARBA" id="ARBA00023125"/>
    </source>
</evidence>
<dbReference type="SUPFAM" id="SSF48498">
    <property type="entry name" value="Tetracyclin repressor-like, C-terminal domain"/>
    <property type="match status" value="1"/>
</dbReference>
<dbReference type="SUPFAM" id="SSF46689">
    <property type="entry name" value="Homeodomain-like"/>
    <property type="match status" value="1"/>
</dbReference>
<keyword evidence="3" id="KW-0804">Transcription</keyword>
<dbReference type="PANTHER" id="PTHR30055">
    <property type="entry name" value="HTH-TYPE TRANSCRIPTIONAL REGULATOR RUTR"/>
    <property type="match status" value="1"/>
</dbReference>
<name>A0A2K9EMW5_9RHOB</name>
<evidence type="ECO:0000313" key="6">
    <source>
        <dbReference type="EMBL" id="AUH32036.1"/>
    </source>
</evidence>
<gene>
    <name evidence="6" type="ORF">CUV01_00235</name>
</gene>
<organism evidence="6 7">
    <name type="scientific">Paracoccus tegillarcae</name>
    <dbReference type="NCBI Taxonomy" id="1529068"/>
    <lineage>
        <taxon>Bacteria</taxon>
        <taxon>Pseudomonadati</taxon>
        <taxon>Pseudomonadota</taxon>
        <taxon>Alphaproteobacteria</taxon>
        <taxon>Rhodobacterales</taxon>
        <taxon>Paracoccaceae</taxon>
        <taxon>Paracoccus</taxon>
    </lineage>
</organism>
<dbReference type="Proteomes" id="UP000233742">
    <property type="component" value="Chromosome"/>
</dbReference>
<evidence type="ECO:0000256" key="3">
    <source>
        <dbReference type="ARBA" id="ARBA00023163"/>
    </source>
</evidence>
<dbReference type="GO" id="GO:0003700">
    <property type="term" value="F:DNA-binding transcription factor activity"/>
    <property type="evidence" value="ECO:0007669"/>
    <property type="project" value="TreeGrafter"/>
</dbReference>
<evidence type="ECO:0000256" key="4">
    <source>
        <dbReference type="PROSITE-ProRule" id="PRU00335"/>
    </source>
</evidence>
<dbReference type="Gene3D" id="1.10.357.10">
    <property type="entry name" value="Tetracycline Repressor, domain 2"/>
    <property type="match status" value="1"/>
</dbReference>
<dbReference type="InterPro" id="IPR009057">
    <property type="entry name" value="Homeodomain-like_sf"/>
</dbReference>